<proteinExistence type="predicted"/>
<feature type="domain" description="Flavinylation-associated cytochrome" evidence="2">
    <location>
        <begin position="72"/>
        <end position="131"/>
    </location>
</feature>
<keyword evidence="1" id="KW-0472">Membrane</keyword>
<organism evidence="3 4">
    <name type="scientific">Candidatus Dorea gallistercoris</name>
    <dbReference type="NCBI Taxonomy" id="2838542"/>
    <lineage>
        <taxon>Bacteria</taxon>
        <taxon>Bacillati</taxon>
        <taxon>Bacillota</taxon>
        <taxon>Clostridia</taxon>
        <taxon>Lachnospirales</taxon>
        <taxon>Lachnospiraceae</taxon>
        <taxon>Dorea</taxon>
    </lineage>
</organism>
<dbReference type="EMBL" id="DXGF01000163">
    <property type="protein sequence ID" value="HIW84512.1"/>
    <property type="molecule type" value="Genomic_DNA"/>
</dbReference>
<accession>A0A9D1RBI2</accession>
<evidence type="ECO:0000313" key="3">
    <source>
        <dbReference type="EMBL" id="HIW84512.1"/>
    </source>
</evidence>
<protein>
    <submittedName>
        <fullName evidence="3">DUF4405 domain-containing protein</fullName>
    </submittedName>
</protein>
<comment type="caution">
    <text evidence="3">The sequence shown here is derived from an EMBL/GenBank/DDBJ whole genome shotgun (WGS) entry which is preliminary data.</text>
</comment>
<sequence>MKPVMKGKMLIDLIMTAGLLFQMAYMLVGNTIHEWMGAGMFLLFLIHHGLNWRWYRNLFRGKYTPARILQTVVNFLVLLCMLGLMVSGILLSRDVFVFLGVQGYSGTARILHMLSSYWGFLLMSVHIGLHWAMVLGMMRNAAGKKAPGKEKAKEISPARKWGLRAVGAAVGIYGLYGFLKHDIASYLFLRSLFVFFDGSQPLWLFLTEYLAIMCLWAQIAYYLARGLQKLKSRGERAGAGKK</sequence>
<feature type="transmembrane region" description="Helical" evidence="1">
    <location>
        <begin position="35"/>
        <end position="52"/>
    </location>
</feature>
<feature type="transmembrane region" description="Helical" evidence="1">
    <location>
        <begin position="202"/>
        <end position="224"/>
    </location>
</feature>
<feature type="transmembrane region" description="Helical" evidence="1">
    <location>
        <begin position="161"/>
        <end position="179"/>
    </location>
</feature>
<feature type="transmembrane region" description="Helical" evidence="1">
    <location>
        <begin position="9"/>
        <end position="29"/>
    </location>
</feature>
<name>A0A9D1RBI2_9FIRM</name>
<reference evidence="3" key="1">
    <citation type="journal article" date="2021" name="PeerJ">
        <title>Extensive microbial diversity within the chicken gut microbiome revealed by metagenomics and culture.</title>
        <authorList>
            <person name="Gilroy R."/>
            <person name="Ravi A."/>
            <person name="Getino M."/>
            <person name="Pursley I."/>
            <person name="Horton D.L."/>
            <person name="Alikhan N.F."/>
            <person name="Baker D."/>
            <person name="Gharbi K."/>
            <person name="Hall N."/>
            <person name="Watson M."/>
            <person name="Adriaenssens E.M."/>
            <person name="Foster-Nyarko E."/>
            <person name="Jarju S."/>
            <person name="Secka A."/>
            <person name="Antonio M."/>
            <person name="Oren A."/>
            <person name="Chaudhuri R.R."/>
            <person name="La Ragione R."/>
            <person name="Hildebrand F."/>
            <person name="Pallen M.J."/>
        </authorList>
    </citation>
    <scope>NUCLEOTIDE SEQUENCE</scope>
    <source>
        <strain evidence="3">ChiSxjej1B13-11762</strain>
    </source>
</reference>
<dbReference type="Pfam" id="PF14358">
    <property type="entry name" value="DUF4405"/>
    <property type="match status" value="1"/>
</dbReference>
<feature type="transmembrane region" description="Helical" evidence="1">
    <location>
        <begin position="72"/>
        <end position="91"/>
    </location>
</feature>
<dbReference type="InterPro" id="IPR025517">
    <property type="entry name" value="DUF4405"/>
</dbReference>
<keyword evidence="1" id="KW-0812">Transmembrane</keyword>
<dbReference type="SUPFAM" id="SSF81342">
    <property type="entry name" value="Transmembrane di-heme cytochromes"/>
    <property type="match status" value="1"/>
</dbReference>
<reference evidence="3" key="2">
    <citation type="submission" date="2021-04" db="EMBL/GenBank/DDBJ databases">
        <authorList>
            <person name="Gilroy R."/>
        </authorList>
    </citation>
    <scope>NUCLEOTIDE SEQUENCE</scope>
    <source>
        <strain evidence="3">ChiSxjej1B13-11762</strain>
    </source>
</reference>
<dbReference type="AlphaFoldDB" id="A0A9D1RBI2"/>
<gene>
    <name evidence="3" type="ORF">H9873_09330</name>
</gene>
<evidence type="ECO:0000256" key="1">
    <source>
        <dbReference type="SAM" id="Phobius"/>
    </source>
</evidence>
<evidence type="ECO:0000259" key="2">
    <source>
        <dbReference type="Pfam" id="PF14358"/>
    </source>
</evidence>
<dbReference type="Proteomes" id="UP000824263">
    <property type="component" value="Unassembled WGS sequence"/>
</dbReference>
<feature type="transmembrane region" description="Helical" evidence="1">
    <location>
        <begin position="117"/>
        <end position="140"/>
    </location>
</feature>
<evidence type="ECO:0000313" key="4">
    <source>
        <dbReference type="Proteomes" id="UP000824263"/>
    </source>
</evidence>
<dbReference type="GO" id="GO:0022904">
    <property type="term" value="P:respiratory electron transport chain"/>
    <property type="evidence" value="ECO:0007669"/>
    <property type="project" value="InterPro"/>
</dbReference>
<keyword evidence="1" id="KW-1133">Transmembrane helix</keyword>
<dbReference type="InterPro" id="IPR016174">
    <property type="entry name" value="Di-haem_cyt_TM"/>
</dbReference>
<dbReference type="GO" id="GO:0016020">
    <property type="term" value="C:membrane"/>
    <property type="evidence" value="ECO:0007669"/>
    <property type="project" value="InterPro"/>
</dbReference>